<sequence length="305" mass="34192">VASCETKRAKTTKMAQRYHGRSISLPSRSHPSTIKIEQELNKLKIWEASSTSTSAGSICSGLSGLVELYICIDELLNLASVQQVLSQNQPQKYVDDFLDGSLKLLDICGITRDIMLQIKENVQALQSALRRRKGDVSIERSMTSYTCFRKKMKKDVKKLITGLNHMDTKLMAPQLLDLDGHISAVIHVLREVNATSISIFQSLLLFLLAPVAKPKQSRWSLVSTLMHKGAIACKEQHDSQNDLDNVDFALRKYVISEGSDAVKTQDARKRLEALEISIEGLESSLECLFRRLIKTRTSFLNIISQ</sequence>
<feature type="coiled-coil region" evidence="1">
    <location>
        <begin position="264"/>
        <end position="291"/>
    </location>
</feature>
<protein>
    <submittedName>
        <fullName evidence="2">DUF241 domain-containing protein</fullName>
    </submittedName>
</protein>
<dbReference type="PANTHER" id="PTHR33070:SF109">
    <property type="entry name" value="DOMAIN PROTEIN, PUTATIVE (DUF241)-RELATED"/>
    <property type="match status" value="1"/>
</dbReference>
<dbReference type="InParanoid" id="A0A1Q3CEB1"/>
<dbReference type="GO" id="GO:0048367">
    <property type="term" value="P:shoot system development"/>
    <property type="evidence" value="ECO:0007669"/>
    <property type="project" value="InterPro"/>
</dbReference>
<dbReference type="AlphaFoldDB" id="A0A1Q3CEB1"/>
<dbReference type="STRING" id="3775.A0A1Q3CEB1"/>
<organism evidence="2 3">
    <name type="scientific">Cephalotus follicularis</name>
    <name type="common">Albany pitcher plant</name>
    <dbReference type="NCBI Taxonomy" id="3775"/>
    <lineage>
        <taxon>Eukaryota</taxon>
        <taxon>Viridiplantae</taxon>
        <taxon>Streptophyta</taxon>
        <taxon>Embryophyta</taxon>
        <taxon>Tracheophyta</taxon>
        <taxon>Spermatophyta</taxon>
        <taxon>Magnoliopsida</taxon>
        <taxon>eudicotyledons</taxon>
        <taxon>Gunneridae</taxon>
        <taxon>Pentapetalae</taxon>
        <taxon>rosids</taxon>
        <taxon>fabids</taxon>
        <taxon>Oxalidales</taxon>
        <taxon>Cephalotaceae</taxon>
        <taxon>Cephalotus</taxon>
    </lineage>
</organism>
<evidence type="ECO:0000313" key="2">
    <source>
        <dbReference type="EMBL" id="GAV78569.1"/>
    </source>
</evidence>
<gene>
    <name evidence="2" type="ORF">CFOL_v3_22035</name>
</gene>
<reference evidence="3" key="1">
    <citation type="submission" date="2016-04" db="EMBL/GenBank/DDBJ databases">
        <title>Cephalotus genome sequencing.</title>
        <authorList>
            <person name="Fukushima K."/>
            <person name="Hasebe M."/>
            <person name="Fang X."/>
        </authorList>
    </citation>
    <scope>NUCLEOTIDE SEQUENCE [LARGE SCALE GENOMIC DNA]</scope>
    <source>
        <strain evidence="3">cv. St1</strain>
    </source>
</reference>
<dbReference type="PANTHER" id="PTHR33070">
    <property type="entry name" value="OS06G0725500 PROTEIN"/>
    <property type="match status" value="1"/>
</dbReference>
<dbReference type="Pfam" id="PF03087">
    <property type="entry name" value="BPS1"/>
    <property type="match status" value="1"/>
</dbReference>
<accession>A0A1Q3CEB1</accession>
<evidence type="ECO:0000256" key="1">
    <source>
        <dbReference type="SAM" id="Coils"/>
    </source>
</evidence>
<dbReference type="OrthoDB" id="1701699at2759"/>
<evidence type="ECO:0000313" key="3">
    <source>
        <dbReference type="Proteomes" id="UP000187406"/>
    </source>
</evidence>
<feature type="non-terminal residue" evidence="2">
    <location>
        <position position="1"/>
    </location>
</feature>
<dbReference type="EMBL" id="BDDD01001829">
    <property type="protein sequence ID" value="GAV78569.1"/>
    <property type="molecule type" value="Genomic_DNA"/>
</dbReference>
<comment type="caution">
    <text evidence="2">The sequence shown here is derived from an EMBL/GenBank/DDBJ whole genome shotgun (WGS) entry which is preliminary data.</text>
</comment>
<dbReference type="Proteomes" id="UP000187406">
    <property type="component" value="Unassembled WGS sequence"/>
</dbReference>
<name>A0A1Q3CEB1_CEPFO</name>
<proteinExistence type="predicted"/>
<dbReference type="InterPro" id="IPR004320">
    <property type="entry name" value="BPS1_pln"/>
</dbReference>
<keyword evidence="1" id="KW-0175">Coiled coil</keyword>
<keyword evidence="3" id="KW-1185">Reference proteome</keyword>
<dbReference type="GO" id="GO:0048364">
    <property type="term" value="P:root development"/>
    <property type="evidence" value="ECO:0007669"/>
    <property type="project" value="InterPro"/>
</dbReference>